<dbReference type="Proteomes" id="UP000789572">
    <property type="component" value="Unassembled WGS sequence"/>
</dbReference>
<comment type="caution">
    <text evidence="2">The sequence shown here is derived from an EMBL/GenBank/DDBJ whole genome shotgun (WGS) entry which is preliminary data.</text>
</comment>
<dbReference type="AlphaFoldDB" id="A0A9N9HDL3"/>
<reference evidence="2" key="1">
    <citation type="submission" date="2021-06" db="EMBL/GenBank/DDBJ databases">
        <authorList>
            <person name="Kallberg Y."/>
            <person name="Tangrot J."/>
            <person name="Rosling A."/>
        </authorList>
    </citation>
    <scope>NUCLEOTIDE SEQUENCE</scope>
    <source>
        <strain evidence="2">IA702</strain>
    </source>
</reference>
<evidence type="ECO:0000313" key="2">
    <source>
        <dbReference type="EMBL" id="CAG8667404.1"/>
    </source>
</evidence>
<dbReference type="OrthoDB" id="2492664at2759"/>
<sequence>TYKIPKHSRDLLVIPYNMITELDTDEELSQTSNLTQDDDLTFDLTSGTTSNDNTQTQPSPAKAIRSSSKSTSVPLTTDQQHSKKRPKLQALNTESTPNSETPNDAATLLTSIITISDTPNTNRLTYSQITQKQLNIPQFSQIDDSEWADILHTKIVDKINTPFDQQTWSYEAIAEALQTPTGIHDFIDYKLITMPTEFTIPPAIFLKFKYLDTRFFTTFTKNPNTTPAHQKEYTNLYNNALAIYKQTNQITFTDAAT</sequence>
<protein>
    <submittedName>
        <fullName evidence="2">1901_t:CDS:1</fullName>
    </submittedName>
</protein>
<dbReference type="EMBL" id="CAJVPJ010006263">
    <property type="protein sequence ID" value="CAG8667404.1"/>
    <property type="molecule type" value="Genomic_DNA"/>
</dbReference>
<feature type="compositionally biased region" description="Polar residues" evidence="1">
    <location>
        <begin position="90"/>
        <end position="102"/>
    </location>
</feature>
<feature type="non-terminal residue" evidence="2">
    <location>
        <position position="257"/>
    </location>
</feature>
<feature type="region of interest" description="Disordered" evidence="1">
    <location>
        <begin position="27"/>
        <end position="104"/>
    </location>
</feature>
<gene>
    <name evidence="2" type="ORF">POCULU_LOCUS10775</name>
</gene>
<proteinExistence type="predicted"/>
<evidence type="ECO:0000256" key="1">
    <source>
        <dbReference type="SAM" id="MobiDB-lite"/>
    </source>
</evidence>
<feature type="non-terminal residue" evidence="2">
    <location>
        <position position="1"/>
    </location>
</feature>
<organism evidence="2 3">
    <name type="scientific">Paraglomus occultum</name>
    <dbReference type="NCBI Taxonomy" id="144539"/>
    <lineage>
        <taxon>Eukaryota</taxon>
        <taxon>Fungi</taxon>
        <taxon>Fungi incertae sedis</taxon>
        <taxon>Mucoromycota</taxon>
        <taxon>Glomeromycotina</taxon>
        <taxon>Glomeromycetes</taxon>
        <taxon>Paraglomerales</taxon>
        <taxon>Paraglomeraceae</taxon>
        <taxon>Paraglomus</taxon>
    </lineage>
</organism>
<name>A0A9N9HDL3_9GLOM</name>
<feature type="compositionally biased region" description="Polar residues" evidence="1">
    <location>
        <begin position="46"/>
        <end position="79"/>
    </location>
</feature>
<accession>A0A9N9HDL3</accession>
<keyword evidence="3" id="KW-1185">Reference proteome</keyword>
<evidence type="ECO:0000313" key="3">
    <source>
        <dbReference type="Proteomes" id="UP000789572"/>
    </source>
</evidence>